<dbReference type="Proteomes" id="UP001595974">
    <property type="component" value="Unassembled WGS sequence"/>
</dbReference>
<protein>
    <submittedName>
        <fullName evidence="1">Uncharacterized protein</fullName>
    </submittedName>
</protein>
<organism evidence="1 2">
    <name type="scientific">Thauera sinica</name>
    <dbReference type="NCBI Taxonomy" id="2665146"/>
    <lineage>
        <taxon>Bacteria</taxon>
        <taxon>Pseudomonadati</taxon>
        <taxon>Pseudomonadota</taxon>
        <taxon>Betaproteobacteria</taxon>
        <taxon>Rhodocyclales</taxon>
        <taxon>Zoogloeaceae</taxon>
        <taxon>Thauera</taxon>
    </lineage>
</organism>
<keyword evidence="2" id="KW-1185">Reference proteome</keyword>
<evidence type="ECO:0000313" key="1">
    <source>
        <dbReference type="EMBL" id="MFC5771354.1"/>
    </source>
</evidence>
<dbReference type="EMBL" id="JBHSOG010000094">
    <property type="protein sequence ID" value="MFC5771354.1"/>
    <property type="molecule type" value="Genomic_DNA"/>
</dbReference>
<sequence>MLCVLAREALAVATLHGAAQLSFRGYRVAVTRLCAAGADGAFVEITLAGNCGGEPLDRVRIAVAFRSDEGSASRIDPWNTPAIAAGQAESLAGCVSPVDARYASLETGQIS</sequence>
<reference evidence="2" key="1">
    <citation type="journal article" date="2019" name="Int. J. Syst. Evol. Microbiol.">
        <title>The Global Catalogue of Microorganisms (GCM) 10K type strain sequencing project: providing services to taxonomists for standard genome sequencing and annotation.</title>
        <authorList>
            <consortium name="The Broad Institute Genomics Platform"/>
            <consortium name="The Broad Institute Genome Sequencing Center for Infectious Disease"/>
            <person name="Wu L."/>
            <person name="Ma J."/>
        </authorList>
    </citation>
    <scope>NUCLEOTIDE SEQUENCE [LARGE SCALE GENOMIC DNA]</scope>
    <source>
        <strain evidence="2">SHR3</strain>
    </source>
</reference>
<gene>
    <name evidence="1" type="ORF">ACFPTN_18390</name>
</gene>
<accession>A0ABW1AW17</accession>
<name>A0ABW1AW17_9RHOO</name>
<evidence type="ECO:0000313" key="2">
    <source>
        <dbReference type="Proteomes" id="UP001595974"/>
    </source>
</evidence>
<comment type="caution">
    <text evidence="1">The sequence shown here is derived from an EMBL/GenBank/DDBJ whole genome shotgun (WGS) entry which is preliminary data.</text>
</comment>
<proteinExistence type="predicted"/>
<dbReference type="RefSeq" id="WP_096448101.1">
    <property type="nucleotide sequence ID" value="NZ_JBHSOG010000094.1"/>
</dbReference>